<feature type="transmembrane region" description="Helical" evidence="1">
    <location>
        <begin position="7"/>
        <end position="25"/>
    </location>
</feature>
<keyword evidence="1" id="KW-1133">Transmembrane helix</keyword>
<keyword evidence="3" id="KW-1185">Reference proteome</keyword>
<sequence length="169" mass="18526">MYRNDNVIPTFSLLFAVAIFVTAMLNQQHINRLAGENVDHLSVGGIGLIAFALVLFIYGFIGLLSNWLEGQELRPGIQQPEPGSAPLVAGIVLSLLLVMLSGFFVRLITFAYAANPLKPAEVAAANPTWLQGLVFAAMMLVIAFLIALYKKFYLPEEVVAEDEKGDFPW</sequence>
<accession>D7B9X3</accession>
<dbReference type="OrthoDB" id="31640at2"/>
<gene>
    <name evidence="2" type="ordered locus">Mesil_0472</name>
</gene>
<dbReference type="AlphaFoldDB" id="D7B9X3"/>
<protein>
    <submittedName>
        <fullName evidence="2">C-type cytochrome</fullName>
    </submittedName>
</protein>
<evidence type="ECO:0000313" key="3">
    <source>
        <dbReference type="Proteomes" id="UP000001916"/>
    </source>
</evidence>
<dbReference type="KEGG" id="msv:Mesil_0472"/>
<feature type="transmembrane region" description="Helical" evidence="1">
    <location>
        <begin position="129"/>
        <end position="149"/>
    </location>
</feature>
<keyword evidence="1" id="KW-0472">Membrane</keyword>
<reference evidence="2 3" key="1">
    <citation type="journal article" date="2010" name="Stand. Genomic Sci.">
        <title>Complete genome sequence of Meiothermus silvanus type strain (VI-R2).</title>
        <authorList>
            <person name="Sikorski J."/>
            <person name="Tindall B.J."/>
            <person name="Lowry S."/>
            <person name="Lucas S."/>
            <person name="Nolan M."/>
            <person name="Copeland A."/>
            <person name="Glavina Del Rio T."/>
            <person name="Tice H."/>
            <person name="Cheng J.F."/>
            <person name="Han C."/>
            <person name="Pitluck S."/>
            <person name="Liolios K."/>
            <person name="Ivanova N."/>
            <person name="Mavromatis K."/>
            <person name="Mikhailova N."/>
            <person name="Pati A."/>
            <person name="Goodwin L."/>
            <person name="Chen A."/>
            <person name="Palaniappan K."/>
            <person name="Land M."/>
            <person name="Hauser L."/>
            <person name="Chang Y.J."/>
            <person name="Jeffries C.D."/>
            <person name="Rohde M."/>
            <person name="Goker M."/>
            <person name="Woyke T."/>
            <person name="Bristow J."/>
            <person name="Eisen J.A."/>
            <person name="Markowitz V."/>
            <person name="Hugenholtz P."/>
            <person name="Kyrpides N.C."/>
            <person name="Klenk H.P."/>
            <person name="Lapidus A."/>
        </authorList>
    </citation>
    <scope>NUCLEOTIDE SEQUENCE [LARGE SCALE GENOMIC DNA]</scope>
    <source>
        <strain evidence="3">ATCC 700542 / DSM 9946 / VI-R2</strain>
    </source>
</reference>
<organism evidence="2 3">
    <name type="scientific">Allomeiothermus silvanus (strain ATCC 700542 / DSM 9946 / NBRC 106475 / NCIMB 13440 / VI-R2)</name>
    <name type="common">Thermus silvanus</name>
    <dbReference type="NCBI Taxonomy" id="526227"/>
    <lineage>
        <taxon>Bacteria</taxon>
        <taxon>Thermotogati</taxon>
        <taxon>Deinococcota</taxon>
        <taxon>Deinococci</taxon>
        <taxon>Thermales</taxon>
        <taxon>Thermaceae</taxon>
        <taxon>Allomeiothermus</taxon>
    </lineage>
</organism>
<dbReference type="RefSeq" id="WP_013157013.1">
    <property type="nucleotide sequence ID" value="NC_014212.1"/>
</dbReference>
<dbReference type="HOGENOM" id="CLU_1651365_0_0_0"/>
<feature type="transmembrane region" description="Helical" evidence="1">
    <location>
        <begin position="85"/>
        <end position="109"/>
    </location>
</feature>
<feature type="transmembrane region" description="Helical" evidence="1">
    <location>
        <begin position="45"/>
        <end position="64"/>
    </location>
</feature>
<keyword evidence="1" id="KW-0812">Transmembrane</keyword>
<dbReference type="STRING" id="526227.Mesil_0472"/>
<dbReference type="Proteomes" id="UP000001916">
    <property type="component" value="Chromosome"/>
</dbReference>
<evidence type="ECO:0000256" key="1">
    <source>
        <dbReference type="SAM" id="Phobius"/>
    </source>
</evidence>
<name>D7B9X3_ALLS1</name>
<dbReference type="EMBL" id="CP002042">
    <property type="protein sequence ID" value="ADH62407.1"/>
    <property type="molecule type" value="Genomic_DNA"/>
</dbReference>
<evidence type="ECO:0000313" key="2">
    <source>
        <dbReference type="EMBL" id="ADH62407.1"/>
    </source>
</evidence>
<dbReference type="eggNOG" id="COG2010">
    <property type="taxonomic scope" value="Bacteria"/>
</dbReference>
<proteinExistence type="predicted"/>